<sequence length="70" mass="8014">MPLENNANRLLWTSLLAFANVDVSVGRARDVRKIAKKEEIMINMVRLDNPVPCSQLKKAKSDYLKLIMKN</sequence>
<dbReference type="AlphaFoldDB" id="A0A0V1EBW7"/>
<evidence type="ECO:0000313" key="2">
    <source>
        <dbReference type="EMBL" id="KRZ30672.1"/>
    </source>
</evidence>
<dbReference type="Proteomes" id="UP000054632">
    <property type="component" value="Unassembled WGS sequence"/>
</dbReference>
<comment type="caution">
    <text evidence="1">The sequence shown here is derived from an EMBL/GenBank/DDBJ whole genome shotgun (WGS) entry which is preliminary data.</text>
</comment>
<gene>
    <name evidence="1" type="ORF">T4A_4377</name>
    <name evidence="2" type="ORF">T4C_3265</name>
</gene>
<dbReference type="EMBL" id="JYDR01000063">
    <property type="protein sequence ID" value="KRY71089.1"/>
    <property type="molecule type" value="Genomic_DNA"/>
</dbReference>
<proteinExistence type="predicted"/>
<dbReference type="EMBL" id="JYDV01000127">
    <property type="protein sequence ID" value="KRZ30672.1"/>
    <property type="molecule type" value="Genomic_DNA"/>
</dbReference>
<protein>
    <submittedName>
        <fullName evidence="1">Uncharacterized protein</fullName>
    </submittedName>
</protein>
<organism evidence="1 3">
    <name type="scientific">Trichinella pseudospiralis</name>
    <name type="common">Parasitic roundworm</name>
    <dbReference type="NCBI Taxonomy" id="6337"/>
    <lineage>
        <taxon>Eukaryota</taxon>
        <taxon>Metazoa</taxon>
        <taxon>Ecdysozoa</taxon>
        <taxon>Nematoda</taxon>
        <taxon>Enoplea</taxon>
        <taxon>Dorylaimia</taxon>
        <taxon>Trichinellida</taxon>
        <taxon>Trichinellidae</taxon>
        <taxon>Trichinella</taxon>
    </lineage>
</organism>
<evidence type="ECO:0000313" key="3">
    <source>
        <dbReference type="Proteomes" id="UP000054632"/>
    </source>
</evidence>
<dbReference type="Proteomes" id="UP000054826">
    <property type="component" value="Unassembled WGS sequence"/>
</dbReference>
<evidence type="ECO:0000313" key="1">
    <source>
        <dbReference type="EMBL" id="KRY71089.1"/>
    </source>
</evidence>
<evidence type="ECO:0000313" key="4">
    <source>
        <dbReference type="Proteomes" id="UP000054826"/>
    </source>
</evidence>
<name>A0A0V1EBW7_TRIPS</name>
<reference evidence="3 4" key="1">
    <citation type="submission" date="2015-01" db="EMBL/GenBank/DDBJ databases">
        <title>Evolution of Trichinella species and genotypes.</title>
        <authorList>
            <person name="Korhonen P.K."/>
            <person name="Edoardo P."/>
            <person name="Giuseppe L.R."/>
            <person name="Gasser R.B."/>
        </authorList>
    </citation>
    <scope>NUCLEOTIDE SEQUENCE [LARGE SCALE GENOMIC DNA]</scope>
    <source>
        <strain evidence="1">ISS13</strain>
        <strain evidence="2">ISS176</strain>
    </source>
</reference>
<accession>A0A0V1EBW7</accession>